<dbReference type="InParanoid" id="A0A2K1L0B4"/>
<accession>A0A2K1L0B4</accession>
<evidence type="ECO:0000256" key="3">
    <source>
        <dbReference type="ARBA" id="ARBA00022946"/>
    </source>
</evidence>
<dbReference type="AlphaFoldDB" id="A0A2K1L0B4"/>
<dbReference type="OMA" id="SVHSMQK"/>
<dbReference type="EnsemblPlants" id="Pp3c2_5330V3.2">
    <property type="protein sequence ID" value="PAC:32937138.CDS.1"/>
    <property type="gene ID" value="Pp3c2_5330"/>
</dbReference>
<dbReference type="Proteomes" id="UP000006727">
    <property type="component" value="Chromosome 2"/>
</dbReference>
<evidence type="ECO:0000313" key="7">
    <source>
        <dbReference type="Proteomes" id="UP000006727"/>
    </source>
</evidence>
<evidence type="ECO:0000313" key="6">
    <source>
        <dbReference type="EnsemblPlants" id="PAC:32937137.CDS.1"/>
    </source>
</evidence>
<keyword evidence="4" id="KW-0496">Mitochondrion</keyword>
<keyword evidence="7" id="KW-1185">Reference proteome</keyword>
<evidence type="ECO:0000313" key="5">
    <source>
        <dbReference type="EMBL" id="PNR59464.1"/>
    </source>
</evidence>
<dbReference type="Pfam" id="PF15786">
    <property type="entry name" value="PET117"/>
    <property type="match status" value="1"/>
</dbReference>
<dbReference type="PaxDb" id="3218-PP1S7_317V6.1"/>
<dbReference type="EMBL" id="ABEU02000002">
    <property type="protein sequence ID" value="PNR59464.1"/>
    <property type="molecule type" value="Genomic_DNA"/>
</dbReference>
<dbReference type="PANTHER" id="PTHR28163:SF1">
    <property type="entry name" value="PROTEIN PET117 HOMOLOG, MITOCHONDRIAL"/>
    <property type="match status" value="1"/>
</dbReference>
<reference evidence="5 7" key="2">
    <citation type="journal article" date="2018" name="Plant J.">
        <title>The Physcomitrella patens chromosome-scale assembly reveals moss genome structure and evolution.</title>
        <authorList>
            <person name="Lang D."/>
            <person name="Ullrich K.K."/>
            <person name="Murat F."/>
            <person name="Fuchs J."/>
            <person name="Jenkins J."/>
            <person name="Haas F.B."/>
            <person name="Piednoel M."/>
            <person name="Gundlach H."/>
            <person name="Van Bel M."/>
            <person name="Meyberg R."/>
            <person name="Vives C."/>
            <person name="Morata J."/>
            <person name="Symeonidi A."/>
            <person name="Hiss M."/>
            <person name="Muchero W."/>
            <person name="Kamisugi Y."/>
            <person name="Saleh O."/>
            <person name="Blanc G."/>
            <person name="Decker E.L."/>
            <person name="van Gessel N."/>
            <person name="Grimwood J."/>
            <person name="Hayes R.D."/>
            <person name="Graham S.W."/>
            <person name="Gunter L.E."/>
            <person name="McDaniel S.F."/>
            <person name="Hoernstein S.N.W."/>
            <person name="Larsson A."/>
            <person name="Li F.W."/>
            <person name="Perroud P.F."/>
            <person name="Phillips J."/>
            <person name="Ranjan P."/>
            <person name="Rokshar D.S."/>
            <person name="Rothfels C.J."/>
            <person name="Schneider L."/>
            <person name="Shu S."/>
            <person name="Stevenson D.W."/>
            <person name="Thummler F."/>
            <person name="Tillich M."/>
            <person name="Villarreal Aguilar J.C."/>
            <person name="Widiez T."/>
            <person name="Wong G.K."/>
            <person name="Wymore A."/>
            <person name="Zhang Y."/>
            <person name="Zimmer A.D."/>
            <person name="Quatrano R.S."/>
            <person name="Mayer K.F.X."/>
            <person name="Goodstein D."/>
            <person name="Casacuberta J.M."/>
            <person name="Vandepoele K."/>
            <person name="Reski R."/>
            <person name="Cuming A.C."/>
            <person name="Tuskan G.A."/>
            <person name="Maumus F."/>
            <person name="Salse J."/>
            <person name="Schmutz J."/>
            <person name="Rensing S.A."/>
        </authorList>
    </citation>
    <scope>NUCLEOTIDE SEQUENCE [LARGE SCALE GENOMIC DNA]</scope>
    <source>
        <strain evidence="6 7">cv. Gransden 2004</strain>
    </source>
</reference>
<name>A0A2K1L0B4_PHYPA</name>
<dbReference type="GO" id="GO:0005739">
    <property type="term" value="C:mitochondrion"/>
    <property type="evidence" value="ECO:0000318"/>
    <property type="project" value="GO_Central"/>
</dbReference>
<evidence type="ECO:0000256" key="4">
    <source>
        <dbReference type="ARBA" id="ARBA00023128"/>
    </source>
</evidence>
<protein>
    <submittedName>
        <fullName evidence="5 6">Uncharacterized protein</fullName>
    </submittedName>
</protein>
<comment type="subcellular location">
    <subcellularLocation>
        <location evidence="1">Mitochondrion</location>
    </subcellularLocation>
</comment>
<dbReference type="GO" id="GO:0033617">
    <property type="term" value="P:mitochondrial respiratory chain complex IV assembly"/>
    <property type="evidence" value="ECO:0000318"/>
    <property type="project" value="GO_Central"/>
</dbReference>
<dbReference type="EnsemblPlants" id="Pp3c2_5330V3.1">
    <property type="protein sequence ID" value="PAC:32937137.CDS.1"/>
    <property type="gene ID" value="Pp3c2_5330"/>
</dbReference>
<keyword evidence="3" id="KW-0809">Transit peptide</keyword>
<evidence type="ECO:0000256" key="2">
    <source>
        <dbReference type="ARBA" id="ARBA00008197"/>
    </source>
</evidence>
<comment type="similarity">
    <text evidence="2">Belongs to the PET117 family.</text>
</comment>
<organism evidence="5">
    <name type="scientific">Physcomitrium patens</name>
    <name type="common">Spreading-leaved earth moss</name>
    <name type="synonym">Physcomitrella patens</name>
    <dbReference type="NCBI Taxonomy" id="3218"/>
    <lineage>
        <taxon>Eukaryota</taxon>
        <taxon>Viridiplantae</taxon>
        <taxon>Streptophyta</taxon>
        <taxon>Embryophyta</taxon>
        <taxon>Bryophyta</taxon>
        <taxon>Bryophytina</taxon>
        <taxon>Bryopsida</taxon>
        <taxon>Funariidae</taxon>
        <taxon>Funariales</taxon>
        <taxon>Funariaceae</taxon>
        <taxon>Physcomitrium</taxon>
    </lineage>
</organism>
<proteinExistence type="inferred from homology"/>
<dbReference type="PANTHER" id="PTHR28163">
    <property type="entry name" value="PROTEIN PET117 HOMOLOG, MITOCHONDRIAL"/>
    <property type="match status" value="1"/>
</dbReference>
<reference evidence="6" key="3">
    <citation type="submission" date="2020-12" db="UniProtKB">
        <authorList>
            <consortium name="EnsemblPlants"/>
        </authorList>
    </citation>
    <scope>IDENTIFICATION</scope>
</reference>
<gene>
    <name evidence="5" type="ORF">PHYPA_002255</name>
</gene>
<dbReference type="Gramene" id="Pp3c2_5330V3.2">
    <property type="protein sequence ID" value="PAC:32937138.CDS.1"/>
    <property type="gene ID" value="Pp3c2_5330"/>
</dbReference>
<sequence>MSSQVRAIGFLTAVLVVTGSGIFSVHSMQKEERANLHQGVIRDQALMALKEQQRREHEAKTSLLSVQR</sequence>
<dbReference type="Gramene" id="Pp3c2_5330V3.1">
    <property type="protein sequence ID" value="PAC:32937137.CDS.1"/>
    <property type="gene ID" value="Pp3c2_5330"/>
</dbReference>
<reference evidence="5 7" key="1">
    <citation type="journal article" date="2008" name="Science">
        <title>The Physcomitrella genome reveals evolutionary insights into the conquest of land by plants.</title>
        <authorList>
            <person name="Rensing S."/>
            <person name="Lang D."/>
            <person name="Zimmer A."/>
            <person name="Terry A."/>
            <person name="Salamov A."/>
            <person name="Shapiro H."/>
            <person name="Nishiyama T."/>
            <person name="Perroud P.-F."/>
            <person name="Lindquist E."/>
            <person name="Kamisugi Y."/>
            <person name="Tanahashi T."/>
            <person name="Sakakibara K."/>
            <person name="Fujita T."/>
            <person name="Oishi K."/>
            <person name="Shin-I T."/>
            <person name="Kuroki Y."/>
            <person name="Toyoda A."/>
            <person name="Suzuki Y."/>
            <person name="Hashimoto A."/>
            <person name="Yamaguchi K."/>
            <person name="Sugano A."/>
            <person name="Kohara Y."/>
            <person name="Fujiyama A."/>
            <person name="Anterola A."/>
            <person name="Aoki S."/>
            <person name="Ashton N."/>
            <person name="Barbazuk W.B."/>
            <person name="Barker E."/>
            <person name="Bennetzen J."/>
            <person name="Bezanilla M."/>
            <person name="Blankenship R."/>
            <person name="Cho S.H."/>
            <person name="Dutcher S."/>
            <person name="Estelle M."/>
            <person name="Fawcett J.A."/>
            <person name="Gundlach H."/>
            <person name="Hanada K."/>
            <person name="Heyl A."/>
            <person name="Hicks K.A."/>
            <person name="Hugh J."/>
            <person name="Lohr M."/>
            <person name="Mayer K."/>
            <person name="Melkozernov A."/>
            <person name="Murata T."/>
            <person name="Nelson D."/>
            <person name="Pils B."/>
            <person name="Prigge M."/>
            <person name="Reiss B."/>
            <person name="Renner T."/>
            <person name="Rombauts S."/>
            <person name="Rushton P."/>
            <person name="Sanderfoot A."/>
            <person name="Schween G."/>
            <person name="Shiu S.-H."/>
            <person name="Stueber K."/>
            <person name="Theodoulou F.L."/>
            <person name="Tu H."/>
            <person name="Van de Peer Y."/>
            <person name="Verrier P.J."/>
            <person name="Waters E."/>
            <person name="Wood A."/>
            <person name="Yang L."/>
            <person name="Cove D."/>
            <person name="Cuming A."/>
            <person name="Hasebe M."/>
            <person name="Lucas S."/>
            <person name="Mishler D.B."/>
            <person name="Reski R."/>
            <person name="Grigoriev I."/>
            <person name="Quatrano R.S."/>
            <person name="Boore J.L."/>
        </authorList>
    </citation>
    <scope>NUCLEOTIDE SEQUENCE [LARGE SCALE GENOMIC DNA]</scope>
    <source>
        <strain evidence="6 7">cv. Gransden 2004</strain>
    </source>
</reference>
<dbReference type="InterPro" id="IPR031568">
    <property type="entry name" value="Pet117"/>
</dbReference>
<evidence type="ECO:0000256" key="1">
    <source>
        <dbReference type="ARBA" id="ARBA00004173"/>
    </source>
</evidence>